<dbReference type="AlphaFoldDB" id="A0A316DGL9"/>
<dbReference type="RefSeq" id="WP_109745097.1">
    <property type="nucleotide sequence ID" value="NZ_QGGO01000036.1"/>
</dbReference>
<dbReference type="EMBL" id="QGGO01000036">
    <property type="protein sequence ID" value="PWK17341.1"/>
    <property type="molecule type" value="Genomic_DNA"/>
</dbReference>
<sequence>MSKLLAKRYYLTYVEPTNRPPATWSVIVKQKQQDAEEYLTHHRKREEQNREKVFFYCISREMCLSNIENSDGLLIKLKNNGKSCDFYPFDKNIPLGLGDFAISQAVIIAIFSVQEINSLIVYPCENDSIVIEIAKDRCGDDGAGGDGYKVKLP</sequence>
<name>A0A316DGL9_9BACT</name>
<evidence type="ECO:0000313" key="2">
    <source>
        <dbReference type="Proteomes" id="UP000245489"/>
    </source>
</evidence>
<protein>
    <submittedName>
        <fullName evidence="1">Uncharacterized protein</fullName>
    </submittedName>
</protein>
<proteinExistence type="predicted"/>
<reference evidence="1 2" key="1">
    <citation type="submission" date="2018-05" db="EMBL/GenBank/DDBJ databases">
        <title>Genomic Encyclopedia of Archaeal and Bacterial Type Strains, Phase II (KMG-II): from individual species to whole genera.</title>
        <authorList>
            <person name="Goeker M."/>
        </authorList>
    </citation>
    <scope>NUCLEOTIDE SEQUENCE [LARGE SCALE GENOMIC DNA]</scope>
    <source>
        <strain evidence="1 2">DSM 22214</strain>
    </source>
</reference>
<comment type="caution">
    <text evidence="1">The sequence shown here is derived from an EMBL/GenBank/DDBJ whole genome shotgun (WGS) entry which is preliminary data.</text>
</comment>
<keyword evidence="2" id="KW-1185">Reference proteome</keyword>
<gene>
    <name evidence="1" type="ORF">LV89_04442</name>
</gene>
<dbReference type="Proteomes" id="UP000245489">
    <property type="component" value="Unassembled WGS sequence"/>
</dbReference>
<evidence type="ECO:0000313" key="1">
    <source>
        <dbReference type="EMBL" id="PWK17341.1"/>
    </source>
</evidence>
<organism evidence="1 2">
    <name type="scientific">Arcicella aurantiaca</name>
    <dbReference type="NCBI Taxonomy" id="591202"/>
    <lineage>
        <taxon>Bacteria</taxon>
        <taxon>Pseudomonadati</taxon>
        <taxon>Bacteroidota</taxon>
        <taxon>Cytophagia</taxon>
        <taxon>Cytophagales</taxon>
        <taxon>Flectobacillaceae</taxon>
        <taxon>Arcicella</taxon>
    </lineage>
</organism>
<accession>A0A316DGL9</accession>